<feature type="compositionally biased region" description="Basic residues" evidence="1">
    <location>
        <begin position="7"/>
        <end position="19"/>
    </location>
</feature>
<reference evidence="2" key="1">
    <citation type="submission" date="2020-02" db="EMBL/GenBank/DDBJ databases">
        <authorList>
            <person name="Meier V. D."/>
        </authorList>
    </citation>
    <scope>NUCLEOTIDE SEQUENCE</scope>
    <source>
        <strain evidence="2">AVDCRST_MAG17</strain>
    </source>
</reference>
<evidence type="ECO:0000313" key="2">
    <source>
        <dbReference type="EMBL" id="CAA9479386.1"/>
    </source>
</evidence>
<feature type="compositionally biased region" description="Basic residues" evidence="1">
    <location>
        <begin position="56"/>
        <end position="71"/>
    </location>
</feature>
<accession>A0A6J4RQ65</accession>
<feature type="compositionally biased region" description="Basic residues" evidence="1">
    <location>
        <begin position="79"/>
        <end position="88"/>
    </location>
</feature>
<feature type="region of interest" description="Disordered" evidence="1">
    <location>
        <begin position="1"/>
        <end position="219"/>
    </location>
</feature>
<name>A0A6J4RQ65_9ACTN</name>
<evidence type="ECO:0000256" key="1">
    <source>
        <dbReference type="SAM" id="MobiDB-lite"/>
    </source>
</evidence>
<dbReference type="EMBL" id="CADCVV010000003">
    <property type="protein sequence ID" value="CAA9479386.1"/>
    <property type="molecule type" value="Genomic_DNA"/>
</dbReference>
<feature type="compositionally biased region" description="Basic and acidic residues" evidence="1">
    <location>
        <begin position="174"/>
        <end position="186"/>
    </location>
</feature>
<feature type="compositionally biased region" description="Basic residues" evidence="1">
    <location>
        <begin position="199"/>
        <end position="209"/>
    </location>
</feature>
<proteinExistence type="predicted"/>
<feature type="compositionally biased region" description="Basic and acidic residues" evidence="1">
    <location>
        <begin position="26"/>
        <end position="39"/>
    </location>
</feature>
<dbReference type="AlphaFoldDB" id="A0A6J4RQ65"/>
<feature type="compositionally biased region" description="Basic residues" evidence="1">
    <location>
        <begin position="138"/>
        <end position="148"/>
    </location>
</feature>
<organism evidence="2">
    <name type="scientific">uncultured Solirubrobacterales bacterium</name>
    <dbReference type="NCBI Taxonomy" id="768556"/>
    <lineage>
        <taxon>Bacteria</taxon>
        <taxon>Bacillati</taxon>
        <taxon>Actinomycetota</taxon>
        <taxon>Thermoleophilia</taxon>
        <taxon>Solirubrobacterales</taxon>
        <taxon>environmental samples</taxon>
    </lineage>
</organism>
<protein>
    <submittedName>
        <fullName evidence="2">Uncharacterized protein</fullName>
    </submittedName>
</protein>
<feature type="non-terminal residue" evidence="2">
    <location>
        <position position="219"/>
    </location>
</feature>
<feature type="non-terminal residue" evidence="2">
    <location>
        <position position="1"/>
    </location>
</feature>
<sequence>AAGPCHRPTRRRAPVHRRDRLWAGGPERERPRGRGDPGSRGHAQRPGRALPGLDHARRRARPRLHPARSGRRAGEHARAARAPRHRHLPVHDLRGELPGSGATDQDRARSPGPGRPRARGRGQPRDRHPGERQPLPRRAGHGRAHGHRPREPSGARAGLEGVRNPAAARRRRAPGADRPDRRERVSARWLSARPAHAGAARRRRAHAARRGAGGRGREV</sequence>
<gene>
    <name evidence="2" type="ORF">AVDCRST_MAG17-55</name>
</gene>